<accession>A0A7D5JNC4</accession>
<protein>
    <recommendedName>
        <fullName evidence="2">Sel1 repeat family protein</fullName>
    </recommendedName>
</protein>
<name>A0A7D5JNC4_ENTCL</name>
<evidence type="ECO:0008006" key="2">
    <source>
        <dbReference type="Google" id="ProtNLM"/>
    </source>
</evidence>
<dbReference type="SUPFAM" id="SSF81901">
    <property type="entry name" value="HCP-like"/>
    <property type="match status" value="1"/>
</dbReference>
<dbReference type="EMBL" id="MN821367">
    <property type="protein sequence ID" value="QLG00965.1"/>
    <property type="molecule type" value="Genomic_DNA"/>
</dbReference>
<dbReference type="Gene3D" id="1.25.40.10">
    <property type="entry name" value="Tetratricopeptide repeat domain"/>
    <property type="match status" value="1"/>
</dbReference>
<evidence type="ECO:0000313" key="1">
    <source>
        <dbReference type="EMBL" id="QLG00965.1"/>
    </source>
</evidence>
<keyword evidence="1" id="KW-0614">Plasmid</keyword>
<reference evidence="1" key="1">
    <citation type="submission" date="2019-12" db="EMBL/GenBank/DDBJ databases">
        <authorList>
            <person name="Zhou D."/>
        </authorList>
    </citation>
    <scope>NUCLEOTIDE SEQUENCE</scope>
    <source>
        <strain evidence="1">N1863</strain>
        <plasmid evidence="1">pN1863-NDM</plasmid>
    </source>
</reference>
<sequence>MYLVVSGDYKKAFYWTNKSAIQGNSDAQNNLGLLYYYGQGVDKNIKKSRLLVGEGSRCRECICSE</sequence>
<dbReference type="Pfam" id="PF08238">
    <property type="entry name" value="Sel1"/>
    <property type="match status" value="2"/>
</dbReference>
<proteinExistence type="predicted"/>
<geneLocation type="plasmid" evidence="1">
    <name>pN1863-NDM</name>
</geneLocation>
<organism evidence="1">
    <name type="scientific">Enterobacter cloacae</name>
    <dbReference type="NCBI Taxonomy" id="550"/>
    <lineage>
        <taxon>Bacteria</taxon>
        <taxon>Pseudomonadati</taxon>
        <taxon>Pseudomonadota</taxon>
        <taxon>Gammaproteobacteria</taxon>
        <taxon>Enterobacterales</taxon>
        <taxon>Enterobacteriaceae</taxon>
        <taxon>Enterobacter</taxon>
        <taxon>Enterobacter cloacae complex</taxon>
    </lineage>
</organism>
<dbReference type="InterPro" id="IPR011990">
    <property type="entry name" value="TPR-like_helical_dom_sf"/>
</dbReference>
<dbReference type="InterPro" id="IPR006597">
    <property type="entry name" value="Sel1-like"/>
</dbReference>
<dbReference type="AlphaFoldDB" id="A0A7D5JNC4"/>